<reference evidence="1" key="1">
    <citation type="submission" date="2020-04" db="EMBL/GenBank/DDBJ databases">
        <authorList>
            <person name="Alioto T."/>
            <person name="Alioto T."/>
            <person name="Gomez Garrido J."/>
        </authorList>
    </citation>
    <scope>NUCLEOTIDE SEQUENCE</scope>
    <source>
        <strain evidence="1">A484AB</strain>
    </source>
</reference>
<comment type="caution">
    <text evidence="1">The sequence shown here is derived from an EMBL/GenBank/DDBJ whole genome shotgun (WGS) entry which is preliminary data.</text>
</comment>
<dbReference type="Proteomes" id="UP001152795">
    <property type="component" value="Unassembled WGS sequence"/>
</dbReference>
<dbReference type="AlphaFoldDB" id="A0A7D9JWW2"/>
<feature type="non-terminal residue" evidence="1">
    <location>
        <position position="150"/>
    </location>
</feature>
<sequence>CLRLPNNDVADCILLLKKCDQVVYILGSVSLRKAAGTLSIHGHHLVDERWYPACSSGANLVTLECSSRRRVKCTSELLSQIVDDETRKAVQVKLRKNSDVGCIVLLKGNWLVSRMQCEDAFDISSITETEDMGLHQRELQNKTADLGFTL</sequence>
<dbReference type="EMBL" id="CACRXK020022506">
    <property type="protein sequence ID" value="CAB4036877.1"/>
    <property type="molecule type" value="Genomic_DNA"/>
</dbReference>
<dbReference type="OrthoDB" id="2405412at2759"/>
<evidence type="ECO:0000313" key="2">
    <source>
        <dbReference type="Proteomes" id="UP001152795"/>
    </source>
</evidence>
<organism evidence="1 2">
    <name type="scientific">Paramuricea clavata</name>
    <name type="common">Red gorgonian</name>
    <name type="synonym">Violescent sea-whip</name>
    <dbReference type="NCBI Taxonomy" id="317549"/>
    <lineage>
        <taxon>Eukaryota</taxon>
        <taxon>Metazoa</taxon>
        <taxon>Cnidaria</taxon>
        <taxon>Anthozoa</taxon>
        <taxon>Octocorallia</taxon>
        <taxon>Malacalcyonacea</taxon>
        <taxon>Plexauridae</taxon>
        <taxon>Paramuricea</taxon>
    </lineage>
</organism>
<evidence type="ECO:0000313" key="1">
    <source>
        <dbReference type="EMBL" id="CAB4036877.1"/>
    </source>
</evidence>
<accession>A0A7D9JWW2</accession>
<keyword evidence="2" id="KW-1185">Reference proteome</keyword>
<protein>
    <submittedName>
        <fullName evidence="1">Uncharacterized protein</fullName>
    </submittedName>
</protein>
<gene>
    <name evidence="1" type="ORF">PACLA_8A049502</name>
</gene>
<feature type="non-terminal residue" evidence="1">
    <location>
        <position position="1"/>
    </location>
</feature>
<name>A0A7D9JWW2_PARCT</name>
<proteinExistence type="predicted"/>